<feature type="domain" description="SGNH hydrolase-type esterase" evidence="1">
    <location>
        <begin position="17"/>
        <end position="202"/>
    </location>
</feature>
<gene>
    <name evidence="2" type="ORF">WQ53_09730</name>
</gene>
<dbReference type="Proteomes" id="UP000033067">
    <property type="component" value="Chromosome"/>
</dbReference>
<dbReference type="SUPFAM" id="SSF52266">
    <property type="entry name" value="SGNH hydrolase"/>
    <property type="match status" value="1"/>
</dbReference>
<dbReference type="PATRIC" id="fig|314722.6.peg.2086"/>
<dbReference type="InterPro" id="IPR013830">
    <property type="entry name" value="SGNH_hydro"/>
</dbReference>
<keyword evidence="3" id="KW-1185">Reference proteome</keyword>
<dbReference type="EMBL" id="CP011144">
    <property type="protein sequence ID" value="AKC86986.1"/>
    <property type="molecule type" value="Genomic_DNA"/>
</dbReference>
<dbReference type="Gene3D" id="3.40.50.1110">
    <property type="entry name" value="SGNH hydrolase"/>
    <property type="match status" value="1"/>
</dbReference>
<protein>
    <submittedName>
        <fullName evidence="2">Lysophospholipase</fullName>
    </submittedName>
</protein>
<name>A0A0E3UN92_9GAMM</name>
<evidence type="ECO:0000259" key="1">
    <source>
        <dbReference type="Pfam" id="PF13472"/>
    </source>
</evidence>
<accession>A0A0E3UN92</accession>
<organism evidence="2 3">
    <name type="scientific">Pseudoxanthomonas suwonensis</name>
    <dbReference type="NCBI Taxonomy" id="314722"/>
    <lineage>
        <taxon>Bacteria</taxon>
        <taxon>Pseudomonadati</taxon>
        <taxon>Pseudomonadota</taxon>
        <taxon>Gammaproteobacteria</taxon>
        <taxon>Lysobacterales</taxon>
        <taxon>Lysobacteraceae</taxon>
        <taxon>Pseudoxanthomonas</taxon>
    </lineage>
</organism>
<dbReference type="AlphaFoldDB" id="A0A0E3UN92"/>
<dbReference type="GO" id="GO:0016788">
    <property type="term" value="F:hydrolase activity, acting on ester bonds"/>
    <property type="evidence" value="ECO:0007669"/>
    <property type="project" value="UniProtKB-ARBA"/>
</dbReference>
<dbReference type="Pfam" id="PF13472">
    <property type="entry name" value="Lipase_GDSL_2"/>
    <property type="match status" value="1"/>
</dbReference>
<dbReference type="KEGG" id="psuw:WQ53_09730"/>
<dbReference type="InterPro" id="IPR036514">
    <property type="entry name" value="SGNH_hydro_sf"/>
</dbReference>
<dbReference type="OrthoDB" id="158267at2"/>
<evidence type="ECO:0000313" key="2">
    <source>
        <dbReference type="EMBL" id="AKC86986.1"/>
    </source>
</evidence>
<reference evidence="2 3" key="1">
    <citation type="journal article" date="2015" name="Genome Announc.">
        <title>Complete Genome Sequence of Pseudoxanthomonas suwonensis Strain J1, a Cellulose-Degrading Bacterium Isolated from Leaf- and Wood-Enriched Soil.</title>
        <authorList>
            <person name="Hou L."/>
            <person name="Jiang J."/>
            <person name="Xu Z."/>
            <person name="Zhou Y."/>
            <person name="Leung F.C."/>
        </authorList>
    </citation>
    <scope>NUCLEOTIDE SEQUENCE [LARGE SCALE GENOMIC DNA]</scope>
    <source>
        <strain evidence="2 3">J1</strain>
    </source>
</reference>
<dbReference type="RefSeq" id="WP_052631972.1">
    <property type="nucleotide sequence ID" value="NZ_CP011144.1"/>
</dbReference>
<sequence>MVEPAGPASAAAPAYLALGDSYTIGEGVEPAGRWPVQLAAALRGEGIELGEPRIIATTGWTSDELDAGIDAAHAQAPIGVEHALVSLLVGVNNQYRGRPLDEFRDQFVALLRRAIGYAGGDPARVLVLAIPDWGVTPFAFAQSRDPALVAAQIDAFNAVCREEAGHAGARWIDIAPVSRERGGEAAMLVDDGLHPSAAMYALWTALALPAAREALRR</sequence>
<evidence type="ECO:0000313" key="3">
    <source>
        <dbReference type="Proteomes" id="UP000033067"/>
    </source>
</evidence>
<proteinExistence type="predicted"/>